<accession>A0A9P9GXZ3</accession>
<dbReference type="OrthoDB" id="10336346at2759"/>
<feature type="compositionally biased region" description="Basic and acidic residues" evidence="1">
    <location>
        <begin position="210"/>
        <end position="219"/>
    </location>
</feature>
<keyword evidence="3" id="KW-1185">Reference proteome</keyword>
<dbReference type="EMBL" id="JAGTJS010000016">
    <property type="protein sequence ID" value="KAH7247161.1"/>
    <property type="molecule type" value="Genomic_DNA"/>
</dbReference>
<name>A0A9P9GXZ3_FUSSL</name>
<feature type="compositionally biased region" description="Low complexity" evidence="1">
    <location>
        <begin position="9"/>
        <end position="19"/>
    </location>
</feature>
<comment type="caution">
    <text evidence="2">The sequence shown here is derived from an EMBL/GenBank/DDBJ whole genome shotgun (WGS) entry which is preliminary data.</text>
</comment>
<evidence type="ECO:0000313" key="2">
    <source>
        <dbReference type="EMBL" id="KAH7247161.1"/>
    </source>
</evidence>
<evidence type="ECO:0000256" key="1">
    <source>
        <dbReference type="SAM" id="MobiDB-lite"/>
    </source>
</evidence>
<dbReference type="AlphaFoldDB" id="A0A9P9GXZ3"/>
<dbReference type="Proteomes" id="UP000736672">
    <property type="component" value="Unassembled WGS sequence"/>
</dbReference>
<proteinExistence type="predicted"/>
<reference evidence="2" key="1">
    <citation type="journal article" date="2021" name="Nat. Commun.">
        <title>Genetic determinants of endophytism in the Arabidopsis root mycobiome.</title>
        <authorList>
            <person name="Mesny F."/>
            <person name="Miyauchi S."/>
            <person name="Thiergart T."/>
            <person name="Pickel B."/>
            <person name="Atanasova L."/>
            <person name="Karlsson M."/>
            <person name="Huettel B."/>
            <person name="Barry K.W."/>
            <person name="Haridas S."/>
            <person name="Chen C."/>
            <person name="Bauer D."/>
            <person name="Andreopoulos W."/>
            <person name="Pangilinan J."/>
            <person name="LaButti K."/>
            <person name="Riley R."/>
            <person name="Lipzen A."/>
            <person name="Clum A."/>
            <person name="Drula E."/>
            <person name="Henrissat B."/>
            <person name="Kohler A."/>
            <person name="Grigoriev I.V."/>
            <person name="Martin F.M."/>
            <person name="Hacquard S."/>
        </authorList>
    </citation>
    <scope>NUCLEOTIDE SEQUENCE</scope>
    <source>
        <strain evidence="2">FSSC 5 MPI-SDFR-AT-0091</strain>
    </source>
</reference>
<evidence type="ECO:0000313" key="3">
    <source>
        <dbReference type="Proteomes" id="UP000736672"/>
    </source>
</evidence>
<sequence>MSGQESHTAGSRGRSASASPTILPSNGLVFESIRNDLDQSVATGFRNVEGGTSDNVIAASNALGNDAIAFQGDEHTARTALERAIQLSSLTTDAQIAGFFFVTRPSMMAKSFEELQELNLIRVRLPTDPASSPGPSVQRTTPIPISTIYLPPAFLNQVARNPAAQSDAQGVFNMAEDDVDPPLPAANVPAEPVEPAEHRQVKGPEQPDENNMKRYSDGD</sequence>
<feature type="region of interest" description="Disordered" evidence="1">
    <location>
        <begin position="174"/>
        <end position="219"/>
    </location>
</feature>
<organism evidence="2 3">
    <name type="scientific">Fusarium solani</name>
    <name type="common">Filamentous fungus</name>
    <dbReference type="NCBI Taxonomy" id="169388"/>
    <lineage>
        <taxon>Eukaryota</taxon>
        <taxon>Fungi</taxon>
        <taxon>Dikarya</taxon>
        <taxon>Ascomycota</taxon>
        <taxon>Pezizomycotina</taxon>
        <taxon>Sordariomycetes</taxon>
        <taxon>Hypocreomycetidae</taxon>
        <taxon>Hypocreales</taxon>
        <taxon>Nectriaceae</taxon>
        <taxon>Fusarium</taxon>
        <taxon>Fusarium solani species complex</taxon>
    </lineage>
</organism>
<protein>
    <submittedName>
        <fullName evidence="2">Uncharacterized protein</fullName>
    </submittedName>
</protein>
<gene>
    <name evidence="2" type="ORF">B0J15DRAFT_564168</name>
</gene>
<feature type="region of interest" description="Disordered" evidence="1">
    <location>
        <begin position="1"/>
        <end position="20"/>
    </location>
</feature>